<dbReference type="AlphaFoldDB" id="A0A7W9GAR6"/>
<protein>
    <recommendedName>
        <fullName evidence="1">DUF4097 domain-containing protein</fullName>
    </recommendedName>
</protein>
<dbReference type="Proteomes" id="UP000579153">
    <property type="component" value="Unassembled WGS sequence"/>
</dbReference>
<evidence type="ECO:0000259" key="1">
    <source>
        <dbReference type="Pfam" id="PF13349"/>
    </source>
</evidence>
<dbReference type="InterPro" id="IPR025164">
    <property type="entry name" value="Toastrack_DUF4097"/>
</dbReference>
<dbReference type="RefSeq" id="WP_185073582.1">
    <property type="nucleotide sequence ID" value="NZ_JACHMB010000001.1"/>
</dbReference>
<organism evidence="2 3">
    <name type="scientific">Nonomuraea jabiensis</name>
    <dbReference type="NCBI Taxonomy" id="882448"/>
    <lineage>
        <taxon>Bacteria</taxon>
        <taxon>Bacillati</taxon>
        <taxon>Actinomycetota</taxon>
        <taxon>Actinomycetes</taxon>
        <taxon>Streptosporangiales</taxon>
        <taxon>Streptosporangiaceae</taxon>
        <taxon>Nonomuraea</taxon>
    </lineage>
</organism>
<evidence type="ECO:0000313" key="3">
    <source>
        <dbReference type="Proteomes" id="UP000579153"/>
    </source>
</evidence>
<proteinExistence type="predicted"/>
<reference evidence="2 3" key="1">
    <citation type="submission" date="2020-08" db="EMBL/GenBank/DDBJ databases">
        <title>Sequencing the genomes of 1000 actinobacteria strains.</title>
        <authorList>
            <person name="Klenk H.-P."/>
        </authorList>
    </citation>
    <scope>NUCLEOTIDE SEQUENCE [LARGE SCALE GENOMIC DNA]</scope>
    <source>
        <strain evidence="2 3">DSM 45507</strain>
    </source>
</reference>
<keyword evidence="3" id="KW-1185">Reference proteome</keyword>
<accession>A0A7W9GAR6</accession>
<dbReference type="Pfam" id="PF13349">
    <property type="entry name" value="DUF4097"/>
    <property type="match status" value="1"/>
</dbReference>
<gene>
    <name evidence="2" type="ORF">HD596_007004</name>
</gene>
<comment type="caution">
    <text evidence="2">The sequence shown here is derived from an EMBL/GenBank/DDBJ whole genome shotgun (WGS) entry which is preliminary data.</text>
</comment>
<name>A0A7W9GAR6_9ACTN</name>
<sequence>MPTFDTPEPISVSIELPGAEVRIIASDRTTTVVDTRPGDGEGGAAAVQIGYAAGKLVVKGAQQESVQSRYAGAGAGGRRQGWGLSALAGLFGDWGESVRVTIELPSGSHVQGSTRSGEFHCTGRLGDCRLQTDYGDIRLDEAGAIQLTSDSGDIGVERATGRAEVSSASGEIRIQEVDGPASIRNDDGECYIGEVTGDLRLIGTSGDMQVERAHGGVEAKNVHGSVRIGEVARGSVVLTSTTGDLEVGIREGTAAFLDVSTANGRLLNSLDTRESPEGFDETVEIRARSHDGDITIRRA</sequence>
<dbReference type="EMBL" id="JACHMB010000001">
    <property type="protein sequence ID" value="MBB5780248.1"/>
    <property type="molecule type" value="Genomic_DNA"/>
</dbReference>
<feature type="domain" description="DUF4097" evidence="1">
    <location>
        <begin position="96"/>
        <end position="296"/>
    </location>
</feature>
<evidence type="ECO:0000313" key="2">
    <source>
        <dbReference type="EMBL" id="MBB5780248.1"/>
    </source>
</evidence>